<keyword evidence="4" id="KW-1185">Reference proteome</keyword>
<comment type="caution">
    <text evidence="3">The sequence shown here is derived from an EMBL/GenBank/DDBJ whole genome shotgun (WGS) entry which is preliminary data.</text>
</comment>
<evidence type="ECO:0000256" key="2">
    <source>
        <dbReference type="SAM" id="SignalP"/>
    </source>
</evidence>
<organism evidence="3 4">
    <name type="scientific">Dyella koreensis</name>
    <dbReference type="NCBI Taxonomy" id="311235"/>
    <lineage>
        <taxon>Bacteria</taxon>
        <taxon>Pseudomonadati</taxon>
        <taxon>Pseudomonadota</taxon>
        <taxon>Gammaproteobacteria</taxon>
        <taxon>Lysobacterales</taxon>
        <taxon>Rhodanobacteraceae</taxon>
        <taxon>Dyella</taxon>
    </lineage>
</organism>
<feature type="region of interest" description="Disordered" evidence="1">
    <location>
        <begin position="43"/>
        <end position="79"/>
    </location>
</feature>
<evidence type="ECO:0000313" key="4">
    <source>
        <dbReference type="Proteomes" id="UP001620408"/>
    </source>
</evidence>
<feature type="chain" id="PRO_5046756241" evidence="2">
    <location>
        <begin position="19"/>
        <end position="103"/>
    </location>
</feature>
<proteinExistence type="predicted"/>
<gene>
    <name evidence="3" type="ORF">ISS97_01850</name>
</gene>
<sequence length="103" mass="11153">MRKGWVVILWMWAATAHASDTLRVGNKVLSSGDSAARVMELLGKPTHKARAGKPASGKSTRGKSKGQAKRADTGGEHWQYRRGGRTVTITLVDGKVSHIDDSR</sequence>
<feature type="signal peptide" evidence="2">
    <location>
        <begin position="1"/>
        <end position="18"/>
    </location>
</feature>
<dbReference type="EMBL" id="JADIKD010000005">
    <property type="protein sequence ID" value="MFK2915993.1"/>
    <property type="molecule type" value="Genomic_DNA"/>
</dbReference>
<evidence type="ECO:0000313" key="3">
    <source>
        <dbReference type="EMBL" id="MFK2915993.1"/>
    </source>
</evidence>
<evidence type="ECO:0000256" key="1">
    <source>
        <dbReference type="SAM" id="MobiDB-lite"/>
    </source>
</evidence>
<keyword evidence="2" id="KW-0732">Signal</keyword>
<dbReference type="Pfam" id="PF11006">
    <property type="entry name" value="DUF2845"/>
    <property type="match status" value="1"/>
</dbReference>
<dbReference type="Proteomes" id="UP001620408">
    <property type="component" value="Unassembled WGS sequence"/>
</dbReference>
<name>A0ABW8K2H8_9GAMM</name>
<feature type="compositionally biased region" description="Basic and acidic residues" evidence="1">
    <location>
        <begin position="69"/>
        <end position="79"/>
    </location>
</feature>
<dbReference type="InterPro" id="IPR021268">
    <property type="entry name" value="DUF2845"/>
</dbReference>
<dbReference type="RefSeq" id="WP_379987629.1">
    <property type="nucleotide sequence ID" value="NZ_JADIKD010000005.1"/>
</dbReference>
<accession>A0ABW8K2H8</accession>
<protein>
    <submittedName>
        <fullName evidence="3">DUF2845 domain-containing protein</fullName>
    </submittedName>
</protein>
<reference evidence="3 4" key="1">
    <citation type="submission" date="2020-10" db="EMBL/GenBank/DDBJ databases">
        <title>Phylogeny of dyella-like bacteria.</title>
        <authorList>
            <person name="Fu J."/>
        </authorList>
    </citation>
    <scope>NUCLEOTIDE SEQUENCE [LARGE SCALE GENOMIC DNA]</scope>
    <source>
        <strain evidence="3 4">BB4</strain>
    </source>
</reference>